<keyword evidence="2 5" id="KW-0645">Protease</keyword>
<feature type="region of interest" description="Disordered" evidence="6">
    <location>
        <begin position="1"/>
        <end position="24"/>
    </location>
</feature>
<dbReference type="Pfam" id="PF00648">
    <property type="entry name" value="Peptidase_C2"/>
    <property type="match status" value="1"/>
</dbReference>
<dbReference type="InterPro" id="IPR038765">
    <property type="entry name" value="Papain-like_cys_pep_sf"/>
</dbReference>
<dbReference type="PROSITE" id="PS50203">
    <property type="entry name" value="CALPAIN_CAT"/>
    <property type="match status" value="1"/>
</dbReference>
<comment type="caution">
    <text evidence="8">The sequence shown here is derived from an EMBL/GenBank/DDBJ whole genome shotgun (WGS) entry which is preliminary data.</text>
</comment>
<evidence type="ECO:0000256" key="6">
    <source>
        <dbReference type="SAM" id="MobiDB-lite"/>
    </source>
</evidence>
<dbReference type="Proteomes" id="UP001597304">
    <property type="component" value="Unassembled WGS sequence"/>
</dbReference>
<evidence type="ECO:0000256" key="2">
    <source>
        <dbReference type="ARBA" id="ARBA00022670"/>
    </source>
</evidence>
<evidence type="ECO:0000259" key="7">
    <source>
        <dbReference type="PROSITE" id="PS50203"/>
    </source>
</evidence>
<keyword evidence="4 5" id="KW-0788">Thiol protease</keyword>
<feature type="active site" evidence="5">
    <location>
        <position position="96"/>
    </location>
</feature>
<dbReference type="SUPFAM" id="SSF54001">
    <property type="entry name" value="Cysteine proteinases"/>
    <property type="match status" value="1"/>
</dbReference>
<proteinExistence type="inferred from homology"/>
<accession>A0ABW4KW22</accession>
<feature type="region of interest" description="Disordered" evidence="6">
    <location>
        <begin position="43"/>
        <end position="69"/>
    </location>
</feature>
<keyword evidence="9" id="KW-1185">Reference proteome</keyword>
<name>A0ABW4KW22_9BURK</name>
<sequence length="335" mass="35997">MTAIAPARTLPTIDQGTHQRADAGKGGVEIGWRVDQHGSQLLQRLGGPASGQEGRPTIPPSDPTPVDQRRYDASDLYGATGKPSAADIQQDRLGDCFFIATAGAVANESPERIQDAISYNEETGNFSVKLYDGKDWVDVEVTQAEIQDNIDRGGGSRLDNGDADAPIWPAVMETAYAKLRGGTLDKGYEELNKGGKARDAMETLTGSRGDDISSGMVSLLGEKFVENQIRQALEDGRPVTLSTDPEKTCNWLQGVLGCQDAPQDGLADNHVYVVESIYTNDSGDVMVRLRNPWQQNSAGSVGEDTAANSDSAFIEVKLSDIVRDGGFEYFNIGPQ</sequence>
<organism evidence="8 9">
    <name type="scientific">Ottowia flava</name>
    <dbReference type="NCBI Taxonomy" id="2675430"/>
    <lineage>
        <taxon>Bacteria</taxon>
        <taxon>Pseudomonadati</taxon>
        <taxon>Pseudomonadota</taxon>
        <taxon>Betaproteobacteria</taxon>
        <taxon>Burkholderiales</taxon>
        <taxon>Comamonadaceae</taxon>
        <taxon>Ottowia</taxon>
    </lineage>
</organism>
<protein>
    <submittedName>
        <fullName evidence="8">C2 family cysteine protease</fullName>
    </submittedName>
</protein>
<dbReference type="GO" id="GO:0006508">
    <property type="term" value="P:proteolysis"/>
    <property type="evidence" value="ECO:0007669"/>
    <property type="project" value="UniProtKB-KW"/>
</dbReference>
<evidence type="ECO:0000256" key="1">
    <source>
        <dbReference type="ARBA" id="ARBA00007623"/>
    </source>
</evidence>
<feature type="active site" evidence="5">
    <location>
        <position position="291"/>
    </location>
</feature>
<evidence type="ECO:0000313" key="8">
    <source>
        <dbReference type="EMBL" id="MFD1712230.1"/>
    </source>
</evidence>
<evidence type="ECO:0000256" key="4">
    <source>
        <dbReference type="ARBA" id="ARBA00022807"/>
    </source>
</evidence>
<evidence type="ECO:0000256" key="5">
    <source>
        <dbReference type="PROSITE-ProRule" id="PRU00239"/>
    </source>
</evidence>
<reference evidence="9" key="1">
    <citation type="journal article" date="2019" name="Int. J. Syst. Evol. Microbiol.">
        <title>The Global Catalogue of Microorganisms (GCM) 10K type strain sequencing project: providing services to taxonomists for standard genome sequencing and annotation.</title>
        <authorList>
            <consortium name="The Broad Institute Genomics Platform"/>
            <consortium name="The Broad Institute Genome Sequencing Center for Infectious Disease"/>
            <person name="Wu L."/>
            <person name="Ma J."/>
        </authorList>
    </citation>
    <scope>NUCLEOTIDE SEQUENCE [LARGE SCALE GENOMIC DNA]</scope>
    <source>
        <strain evidence="9">LMG 29247</strain>
    </source>
</reference>
<dbReference type="InterPro" id="IPR022684">
    <property type="entry name" value="Calpain_cysteine_protease"/>
</dbReference>
<keyword evidence="3 5" id="KW-0378">Hydrolase</keyword>
<evidence type="ECO:0000313" key="9">
    <source>
        <dbReference type="Proteomes" id="UP001597304"/>
    </source>
</evidence>
<comment type="similarity">
    <text evidence="1">Belongs to the peptidase C2 family.</text>
</comment>
<dbReference type="RefSeq" id="WP_187265625.1">
    <property type="nucleotide sequence ID" value="NZ_JBHUEJ010000036.1"/>
</dbReference>
<evidence type="ECO:0000256" key="3">
    <source>
        <dbReference type="ARBA" id="ARBA00022801"/>
    </source>
</evidence>
<dbReference type="GO" id="GO:0008233">
    <property type="term" value="F:peptidase activity"/>
    <property type="evidence" value="ECO:0007669"/>
    <property type="project" value="UniProtKB-KW"/>
</dbReference>
<feature type="active site" evidence="5">
    <location>
        <position position="270"/>
    </location>
</feature>
<gene>
    <name evidence="8" type="ORF">ACFSF0_16610</name>
</gene>
<dbReference type="EMBL" id="JBHUEJ010000036">
    <property type="protein sequence ID" value="MFD1712230.1"/>
    <property type="molecule type" value="Genomic_DNA"/>
</dbReference>
<dbReference type="PANTHER" id="PTHR10183">
    <property type="entry name" value="CALPAIN"/>
    <property type="match status" value="1"/>
</dbReference>
<feature type="domain" description="Calpain catalytic" evidence="7">
    <location>
        <begin position="55"/>
        <end position="327"/>
    </location>
</feature>
<dbReference type="SMART" id="SM00230">
    <property type="entry name" value="CysPc"/>
    <property type="match status" value="1"/>
</dbReference>
<dbReference type="InterPro" id="IPR001300">
    <property type="entry name" value="Peptidase_C2_calpain_cat"/>
</dbReference>
<dbReference type="PANTHER" id="PTHR10183:SF379">
    <property type="entry name" value="CALPAIN-5"/>
    <property type="match status" value="1"/>
</dbReference>